<reference evidence="2 3" key="1">
    <citation type="submission" date="2017-09" db="EMBL/GenBank/DDBJ databases">
        <title>Depth-based differentiation of microbial function through sediment-hosted aquifers and enrichment of novel symbionts in the deep terrestrial subsurface.</title>
        <authorList>
            <person name="Probst A.J."/>
            <person name="Ladd B."/>
            <person name="Jarett J.K."/>
            <person name="Geller-Mcgrath D.E."/>
            <person name="Sieber C.M."/>
            <person name="Emerson J.B."/>
            <person name="Anantharaman K."/>
            <person name="Thomas B.C."/>
            <person name="Malmstrom R."/>
            <person name="Stieglmeier M."/>
            <person name="Klingl A."/>
            <person name="Woyke T."/>
            <person name="Ryan C.M."/>
            <person name="Banfield J.F."/>
        </authorList>
    </citation>
    <scope>NUCLEOTIDE SEQUENCE [LARGE SCALE GENOMIC DNA]</scope>
    <source>
        <strain evidence="2">CG22_combo_CG10-13_8_21_14_all_38_20</strain>
    </source>
</reference>
<dbReference type="InterPro" id="IPR037914">
    <property type="entry name" value="SpoVT-AbrB_sf"/>
</dbReference>
<comment type="caution">
    <text evidence="2">The sequence shown here is derived from an EMBL/GenBank/DDBJ whole genome shotgun (WGS) entry which is preliminary data.</text>
</comment>
<protein>
    <recommendedName>
        <fullName evidence="1">SpoVT-AbrB domain-containing protein</fullName>
    </recommendedName>
</protein>
<gene>
    <name evidence="2" type="ORF">COW99_06100</name>
</gene>
<dbReference type="InterPro" id="IPR007159">
    <property type="entry name" value="SpoVT-AbrB_dom"/>
</dbReference>
<dbReference type="Pfam" id="PF04014">
    <property type="entry name" value="MazE_antitoxin"/>
    <property type="match status" value="1"/>
</dbReference>
<dbReference type="Proteomes" id="UP000231246">
    <property type="component" value="Unassembled WGS sequence"/>
</dbReference>
<dbReference type="SUPFAM" id="SSF89447">
    <property type="entry name" value="AbrB/MazE/MraZ-like"/>
    <property type="match status" value="1"/>
</dbReference>
<name>A0A2H0BTR7_9BACT</name>
<evidence type="ECO:0000313" key="2">
    <source>
        <dbReference type="EMBL" id="PIP61063.1"/>
    </source>
</evidence>
<sequence length="58" mass="6406">MKQKIFKTGNSLTVVIPAAFAKIIGARAGDEVDVKIEIEKAEVRVLFPNPRQLQIGKK</sequence>
<proteinExistence type="predicted"/>
<organism evidence="2 3">
    <name type="scientific">Candidatus Roizmanbacteria bacterium CG22_combo_CG10-13_8_21_14_all_38_20</name>
    <dbReference type="NCBI Taxonomy" id="1974862"/>
    <lineage>
        <taxon>Bacteria</taxon>
        <taxon>Candidatus Roizmaniibacteriota</taxon>
    </lineage>
</organism>
<dbReference type="AlphaFoldDB" id="A0A2H0BTR7"/>
<dbReference type="SMART" id="SM00966">
    <property type="entry name" value="SpoVT_AbrB"/>
    <property type="match status" value="1"/>
</dbReference>
<dbReference type="EMBL" id="PCTA01000035">
    <property type="protein sequence ID" value="PIP61063.1"/>
    <property type="molecule type" value="Genomic_DNA"/>
</dbReference>
<evidence type="ECO:0000313" key="3">
    <source>
        <dbReference type="Proteomes" id="UP000231246"/>
    </source>
</evidence>
<dbReference type="GO" id="GO:0003677">
    <property type="term" value="F:DNA binding"/>
    <property type="evidence" value="ECO:0007669"/>
    <property type="project" value="InterPro"/>
</dbReference>
<accession>A0A2H0BTR7</accession>
<evidence type="ECO:0000259" key="1">
    <source>
        <dbReference type="SMART" id="SM00966"/>
    </source>
</evidence>
<dbReference type="Gene3D" id="2.10.260.10">
    <property type="match status" value="1"/>
</dbReference>
<feature type="domain" description="SpoVT-AbrB" evidence="1">
    <location>
        <begin position="6"/>
        <end position="49"/>
    </location>
</feature>